<evidence type="ECO:0000256" key="2">
    <source>
        <dbReference type="ARBA" id="ARBA00022741"/>
    </source>
</evidence>
<evidence type="ECO:0000256" key="1">
    <source>
        <dbReference type="ARBA" id="ARBA00009922"/>
    </source>
</evidence>
<keyword evidence="3 11" id="KW-0378">Hydrolase</keyword>
<keyword evidence="7" id="KW-0413">Isomerase</keyword>
<evidence type="ECO:0000256" key="10">
    <source>
        <dbReference type="ARBA" id="ARBA00048988"/>
    </source>
</evidence>
<keyword evidence="6" id="KW-0238">DNA-binding</keyword>
<evidence type="ECO:0000313" key="14">
    <source>
        <dbReference type="EMBL" id="UWE04394.1"/>
    </source>
</evidence>
<keyword evidence="15" id="KW-1185">Reference proteome</keyword>
<feature type="domain" description="UvrD-like helicase C-terminal" evidence="13">
    <location>
        <begin position="282"/>
        <end position="549"/>
    </location>
</feature>
<dbReference type="PANTHER" id="PTHR11070">
    <property type="entry name" value="UVRD / RECB / PCRA DNA HELICASE FAMILY MEMBER"/>
    <property type="match status" value="1"/>
</dbReference>
<dbReference type="PROSITE" id="PS51217">
    <property type="entry name" value="UVRD_HELICASE_CTER"/>
    <property type="match status" value="1"/>
</dbReference>
<keyword evidence="2 11" id="KW-0547">Nucleotide-binding</keyword>
<comment type="catalytic activity">
    <reaction evidence="8">
        <text>Couples ATP hydrolysis with the unwinding of duplex DNA by translocating in the 3'-5' direction.</text>
        <dbReference type="EC" id="5.6.2.4"/>
    </reaction>
</comment>
<dbReference type="InterPro" id="IPR014017">
    <property type="entry name" value="DNA_helicase_UvrD-like_C"/>
</dbReference>
<evidence type="ECO:0000256" key="3">
    <source>
        <dbReference type="ARBA" id="ARBA00022801"/>
    </source>
</evidence>
<evidence type="ECO:0000256" key="6">
    <source>
        <dbReference type="ARBA" id="ARBA00023125"/>
    </source>
</evidence>
<accession>A0ABY5U429</accession>
<evidence type="ECO:0000256" key="8">
    <source>
        <dbReference type="ARBA" id="ARBA00034617"/>
    </source>
</evidence>
<dbReference type="Gene3D" id="3.40.50.300">
    <property type="entry name" value="P-loop containing nucleotide triphosphate hydrolases"/>
    <property type="match status" value="2"/>
</dbReference>
<dbReference type="Gene3D" id="1.10.486.10">
    <property type="entry name" value="PCRA, domain 4"/>
    <property type="match status" value="1"/>
</dbReference>
<evidence type="ECO:0000256" key="4">
    <source>
        <dbReference type="ARBA" id="ARBA00022806"/>
    </source>
</evidence>
<dbReference type="InterPro" id="IPR000212">
    <property type="entry name" value="DNA_helicase_UvrD/REP"/>
</dbReference>
<dbReference type="RefSeq" id="WP_132219808.1">
    <property type="nucleotide sequence ID" value="NZ_CP103866.1"/>
</dbReference>
<evidence type="ECO:0000256" key="11">
    <source>
        <dbReference type="PROSITE-ProRule" id="PRU00560"/>
    </source>
</evidence>
<sequence>MKSLEGLNEEQIEAVETIDRNTIVFAGPGTGKTRIITQRIAYLFERDLVPPSRKVLAITFTNKAANEMRSRVQNLGIDSRRIRLGTFHNLCQSVLRAYGDKIEVPRDFTFVSPAQKNKLILSVLRNNNVRNMRENAFANWISKLKNSSVDYGEYLRKTEKTKTIGLTSAAVEYETRLRENNMIDFDDAILLTVTLLKNHSELLWLYHNAFPYLLIDEMQDTNRMQLELIRLLGEGARNVMAVADDDQSIYGWRGALPTVIGEYIEQLNAHSITLVRNYRSPQIILDAANSLIEHNDKREKKTLLGRETEPDDCLEIKGFTTAIQEAEWVADKIKEIHKEGIEYKKIIVLYRSRHPGLKIVDDMFIQKEIPFRHFGKNFNKVELFSDLMKESLKLIVEPSNDLILESILESLIPRYSKLYRSNKTVNHYEELIEGKLSVTKLTEITPEDEMDDAVKQFAKFCAEYNHTQSYLKIYNDLYDLLKISTLLLLEKNDAYEQSRHLELLKEKMIKSRSRNIIDLVGELDLQDESNYIENSIDEVGISTFHAAKGLEYKAVFIIALEDDIVPARYDEAEERRGLYVAMTRSESKLYMSYAQQRDRQRKQPSRFFEEIDVKRFAHKIR</sequence>
<dbReference type="PANTHER" id="PTHR11070:SF2">
    <property type="entry name" value="ATP-DEPENDENT DNA HELICASE SRS2"/>
    <property type="match status" value="1"/>
</dbReference>
<dbReference type="InterPro" id="IPR013986">
    <property type="entry name" value="DExx_box_DNA_helicase_dom_sf"/>
</dbReference>
<dbReference type="PROSITE" id="PS51198">
    <property type="entry name" value="UVRD_HELICASE_ATP_BIND"/>
    <property type="match status" value="1"/>
</dbReference>
<evidence type="ECO:0000259" key="12">
    <source>
        <dbReference type="PROSITE" id="PS51198"/>
    </source>
</evidence>
<feature type="binding site" evidence="11">
    <location>
        <begin position="26"/>
        <end position="33"/>
    </location>
    <ligand>
        <name>ATP</name>
        <dbReference type="ChEBI" id="CHEBI:30616"/>
    </ligand>
</feature>
<feature type="domain" description="UvrD-like helicase ATP-binding" evidence="12">
    <location>
        <begin position="5"/>
        <end position="281"/>
    </location>
</feature>
<evidence type="ECO:0000256" key="7">
    <source>
        <dbReference type="ARBA" id="ARBA00023235"/>
    </source>
</evidence>
<evidence type="ECO:0000256" key="9">
    <source>
        <dbReference type="ARBA" id="ARBA00034808"/>
    </source>
</evidence>
<comment type="similarity">
    <text evidence="1">Belongs to the helicase family. UvrD subfamily.</text>
</comment>
<dbReference type="InterPro" id="IPR027417">
    <property type="entry name" value="P-loop_NTPase"/>
</dbReference>
<dbReference type="Gene3D" id="1.10.10.160">
    <property type="match status" value="1"/>
</dbReference>
<dbReference type="CDD" id="cd17932">
    <property type="entry name" value="DEXQc_UvrD"/>
    <property type="match status" value="1"/>
</dbReference>
<dbReference type="GO" id="GO:0004386">
    <property type="term" value="F:helicase activity"/>
    <property type="evidence" value="ECO:0007669"/>
    <property type="project" value="UniProtKB-KW"/>
</dbReference>
<dbReference type="Pfam" id="PF00580">
    <property type="entry name" value="UvrD-helicase"/>
    <property type="match status" value="1"/>
</dbReference>
<comment type="catalytic activity">
    <reaction evidence="10">
        <text>ATP + H2O = ADP + phosphate + H(+)</text>
        <dbReference type="Rhea" id="RHEA:13065"/>
        <dbReference type="ChEBI" id="CHEBI:15377"/>
        <dbReference type="ChEBI" id="CHEBI:15378"/>
        <dbReference type="ChEBI" id="CHEBI:30616"/>
        <dbReference type="ChEBI" id="CHEBI:43474"/>
        <dbReference type="ChEBI" id="CHEBI:456216"/>
        <dbReference type="EC" id="5.6.2.4"/>
    </reaction>
</comment>
<dbReference type="Pfam" id="PF13361">
    <property type="entry name" value="UvrD_C"/>
    <property type="match status" value="1"/>
</dbReference>
<keyword evidence="4 11" id="KW-0347">Helicase</keyword>
<dbReference type="SUPFAM" id="SSF52540">
    <property type="entry name" value="P-loop containing nucleoside triphosphate hydrolases"/>
    <property type="match status" value="1"/>
</dbReference>
<reference evidence="14" key="1">
    <citation type="submission" date="2022-08" db="EMBL/GenBank/DDBJ databases">
        <title>The complete genome sequence of the thermophilic bacterium Laceyella sacchari FBKL4.010 reveals the basis for tetramethylpyrazine biosynthesis in Moutai-flavor Daqu.</title>
        <authorList>
            <person name="Li D."/>
            <person name="Huang W."/>
            <person name="Wang C."/>
            <person name="Qiu S."/>
        </authorList>
    </citation>
    <scope>NUCLEOTIDE SEQUENCE</scope>
    <source>
        <strain evidence="14">FBKL4.014</strain>
    </source>
</reference>
<organism evidence="14 15">
    <name type="scientific">Laceyella sacchari</name>
    <name type="common">Thermoactinomyces thalpophilus</name>
    <dbReference type="NCBI Taxonomy" id="37482"/>
    <lineage>
        <taxon>Bacteria</taxon>
        <taxon>Bacillati</taxon>
        <taxon>Bacillota</taxon>
        <taxon>Bacilli</taxon>
        <taxon>Bacillales</taxon>
        <taxon>Thermoactinomycetaceae</taxon>
        <taxon>Laceyella</taxon>
    </lineage>
</organism>
<dbReference type="InterPro" id="IPR014016">
    <property type="entry name" value="UvrD-like_ATP-bd"/>
</dbReference>
<keyword evidence="5 11" id="KW-0067">ATP-binding</keyword>
<gene>
    <name evidence="14" type="ORF">NYR52_04365</name>
</gene>
<dbReference type="Proteomes" id="UP001058650">
    <property type="component" value="Chromosome"/>
</dbReference>
<proteinExistence type="inferred from homology"/>
<evidence type="ECO:0000259" key="13">
    <source>
        <dbReference type="PROSITE" id="PS51217"/>
    </source>
</evidence>
<evidence type="ECO:0000313" key="15">
    <source>
        <dbReference type="Proteomes" id="UP001058650"/>
    </source>
</evidence>
<evidence type="ECO:0000256" key="5">
    <source>
        <dbReference type="ARBA" id="ARBA00022840"/>
    </source>
</evidence>
<name>A0ABY5U429_LACSH</name>
<protein>
    <recommendedName>
        <fullName evidence="9">DNA 3'-5' helicase</fullName>
        <ecNumber evidence="9">5.6.2.4</ecNumber>
    </recommendedName>
</protein>
<dbReference type="EC" id="5.6.2.4" evidence="9"/>
<dbReference type="EMBL" id="CP103866">
    <property type="protein sequence ID" value="UWE04394.1"/>
    <property type="molecule type" value="Genomic_DNA"/>
</dbReference>